<protein>
    <submittedName>
        <fullName evidence="2">Uncharacterized protein</fullName>
    </submittedName>
</protein>
<evidence type="ECO:0000313" key="3">
    <source>
        <dbReference type="Proteomes" id="UP001172155"/>
    </source>
</evidence>
<comment type="caution">
    <text evidence="2">The sequence shown here is derived from an EMBL/GenBank/DDBJ whole genome shotgun (WGS) entry which is preliminary data.</text>
</comment>
<feature type="region of interest" description="Disordered" evidence="1">
    <location>
        <begin position="1"/>
        <end position="31"/>
    </location>
</feature>
<dbReference type="AlphaFoldDB" id="A0AA40EKJ0"/>
<evidence type="ECO:0000313" key="2">
    <source>
        <dbReference type="EMBL" id="KAK0741026.1"/>
    </source>
</evidence>
<dbReference type="EMBL" id="JAUKUD010000006">
    <property type="protein sequence ID" value="KAK0741026.1"/>
    <property type="molecule type" value="Genomic_DNA"/>
</dbReference>
<evidence type="ECO:0000256" key="1">
    <source>
        <dbReference type="SAM" id="MobiDB-lite"/>
    </source>
</evidence>
<organism evidence="2 3">
    <name type="scientific">Schizothecium vesticola</name>
    <dbReference type="NCBI Taxonomy" id="314040"/>
    <lineage>
        <taxon>Eukaryota</taxon>
        <taxon>Fungi</taxon>
        <taxon>Dikarya</taxon>
        <taxon>Ascomycota</taxon>
        <taxon>Pezizomycotina</taxon>
        <taxon>Sordariomycetes</taxon>
        <taxon>Sordariomycetidae</taxon>
        <taxon>Sordariales</taxon>
        <taxon>Schizotheciaceae</taxon>
        <taxon>Schizothecium</taxon>
    </lineage>
</organism>
<keyword evidence="3" id="KW-1185">Reference proteome</keyword>
<proteinExistence type="predicted"/>
<name>A0AA40EKJ0_9PEZI</name>
<reference evidence="2" key="1">
    <citation type="submission" date="2023-06" db="EMBL/GenBank/DDBJ databases">
        <title>Genome-scale phylogeny and comparative genomics of the fungal order Sordariales.</title>
        <authorList>
            <consortium name="Lawrence Berkeley National Laboratory"/>
            <person name="Hensen N."/>
            <person name="Bonometti L."/>
            <person name="Westerberg I."/>
            <person name="Brannstrom I.O."/>
            <person name="Guillou S."/>
            <person name="Cros-Aarteil S."/>
            <person name="Calhoun S."/>
            <person name="Haridas S."/>
            <person name="Kuo A."/>
            <person name="Mondo S."/>
            <person name="Pangilinan J."/>
            <person name="Riley R."/>
            <person name="LaButti K."/>
            <person name="Andreopoulos B."/>
            <person name="Lipzen A."/>
            <person name="Chen C."/>
            <person name="Yanf M."/>
            <person name="Daum C."/>
            <person name="Ng V."/>
            <person name="Clum A."/>
            <person name="Steindorff A."/>
            <person name="Ohm R."/>
            <person name="Martin F."/>
            <person name="Silar P."/>
            <person name="Natvig D."/>
            <person name="Lalanne C."/>
            <person name="Gautier V."/>
            <person name="Ament-velasquez S.L."/>
            <person name="Kruys A."/>
            <person name="Hutchinson M.I."/>
            <person name="Powell A.J."/>
            <person name="Barry K."/>
            <person name="Miller A.N."/>
            <person name="Grigoriev I.V."/>
            <person name="Debuchy R."/>
            <person name="Gladieux P."/>
            <person name="Thoren M.H."/>
            <person name="Johannesson H."/>
        </authorList>
    </citation>
    <scope>NUCLEOTIDE SEQUENCE</scope>
    <source>
        <strain evidence="2">SMH3187-1</strain>
    </source>
</reference>
<dbReference type="Proteomes" id="UP001172155">
    <property type="component" value="Unassembled WGS sequence"/>
</dbReference>
<feature type="compositionally biased region" description="Basic and acidic residues" evidence="1">
    <location>
        <begin position="1"/>
        <end position="27"/>
    </location>
</feature>
<sequence length="54" mass="5833">MVGWKKEKGDMAKHGDLQNGAEPKRETPSACDCNHCCTTPRGERGRVGATKASM</sequence>
<gene>
    <name evidence="2" type="ORF">B0T18DRAFT_419272</name>
</gene>
<accession>A0AA40EKJ0</accession>